<evidence type="ECO:0000256" key="2">
    <source>
        <dbReference type="SAM" id="Phobius"/>
    </source>
</evidence>
<proteinExistence type="predicted"/>
<keyword evidence="2" id="KW-0812">Transmembrane</keyword>
<keyword evidence="2" id="KW-1133">Transmembrane helix</keyword>
<dbReference type="EMBL" id="OA882258">
    <property type="protein sequence ID" value="CAD7274220.1"/>
    <property type="molecule type" value="Genomic_DNA"/>
</dbReference>
<evidence type="ECO:0000256" key="1">
    <source>
        <dbReference type="SAM" id="MobiDB-lite"/>
    </source>
</evidence>
<keyword evidence="2" id="KW-0472">Membrane</keyword>
<gene>
    <name evidence="3" type="ORF">NMOB1V02_LOCUS2070</name>
</gene>
<dbReference type="Proteomes" id="UP000678499">
    <property type="component" value="Unassembled WGS sequence"/>
</dbReference>
<dbReference type="OrthoDB" id="8092963at2759"/>
<feature type="compositionally biased region" description="Basic residues" evidence="1">
    <location>
        <begin position="140"/>
        <end position="149"/>
    </location>
</feature>
<dbReference type="EMBL" id="CAJPEX010000221">
    <property type="protein sequence ID" value="CAG0914372.1"/>
    <property type="molecule type" value="Genomic_DNA"/>
</dbReference>
<keyword evidence="4" id="KW-1185">Reference proteome</keyword>
<evidence type="ECO:0000313" key="3">
    <source>
        <dbReference type="EMBL" id="CAD7274220.1"/>
    </source>
</evidence>
<reference evidence="3" key="1">
    <citation type="submission" date="2020-11" db="EMBL/GenBank/DDBJ databases">
        <authorList>
            <person name="Tran Van P."/>
        </authorList>
    </citation>
    <scope>NUCLEOTIDE SEQUENCE</scope>
</reference>
<evidence type="ECO:0000313" key="4">
    <source>
        <dbReference type="Proteomes" id="UP000678499"/>
    </source>
</evidence>
<accession>A0A7R9BHT0</accession>
<sequence>MTVDTDFCFDPDTQSECDREPSPLLKGRTVFFAVQPKFRNVDIRITVDVLVGSLDVFLSSKEDAFVVDVNKTNGIHEISFDKKYGVYRSRYLHRSVKDMIQTDDEFLDDHVDEILGPDADRIRTHLRQTFAGSNAANIFRRRKKQKRPRTFSERLQPHPDESRGNGAAGAGNTTNRVPHRVVEHVAGGLSTYITIRSPYDFLIVRGVQNRLVITLPEEVHDLRSTRFYIVLYSVGTEFQPVVDKAFAGDKNGFDFTLSAVGAKEDPAFGSVFFRQDQPRIDLFVFFSVFFSSFFLLLAVCVVAWKPCEDNVAGVGTVLVQLPGGAAVPSQLGLGSALVLLSRVYTATGRCRGSVAHGGTGCAFARRSKRNKNGKYQVSQKA</sequence>
<organism evidence="3">
    <name type="scientific">Notodromas monacha</name>
    <dbReference type="NCBI Taxonomy" id="399045"/>
    <lineage>
        <taxon>Eukaryota</taxon>
        <taxon>Metazoa</taxon>
        <taxon>Ecdysozoa</taxon>
        <taxon>Arthropoda</taxon>
        <taxon>Crustacea</taxon>
        <taxon>Oligostraca</taxon>
        <taxon>Ostracoda</taxon>
        <taxon>Podocopa</taxon>
        <taxon>Podocopida</taxon>
        <taxon>Cypridocopina</taxon>
        <taxon>Cypridoidea</taxon>
        <taxon>Cyprididae</taxon>
        <taxon>Notodromas</taxon>
    </lineage>
</organism>
<feature type="region of interest" description="Disordered" evidence="1">
    <location>
        <begin position="140"/>
        <end position="177"/>
    </location>
</feature>
<name>A0A7R9BHT0_9CRUS</name>
<protein>
    <submittedName>
        <fullName evidence="3">Uncharacterized protein</fullName>
    </submittedName>
</protein>
<feature type="transmembrane region" description="Helical" evidence="2">
    <location>
        <begin position="282"/>
        <end position="304"/>
    </location>
</feature>
<dbReference type="AlphaFoldDB" id="A0A7R9BHT0"/>
<feature type="compositionally biased region" description="Basic and acidic residues" evidence="1">
    <location>
        <begin position="150"/>
        <end position="163"/>
    </location>
</feature>